<dbReference type="EMBL" id="VXLC01000015">
    <property type="protein sequence ID" value="KAA8885424.1"/>
    <property type="molecule type" value="Genomic_DNA"/>
</dbReference>
<dbReference type="Pfam" id="PF00072">
    <property type="entry name" value="Response_reg"/>
    <property type="match status" value="1"/>
</dbReference>
<gene>
    <name evidence="8" type="ORF">F3087_27670</name>
</gene>
<evidence type="ECO:0000256" key="3">
    <source>
        <dbReference type="ARBA" id="ARBA00023125"/>
    </source>
</evidence>
<protein>
    <submittedName>
        <fullName evidence="8">Response regulator transcription factor</fullName>
    </submittedName>
</protein>
<dbReference type="PANTHER" id="PTHR43214">
    <property type="entry name" value="TWO-COMPONENT RESPONSE REGULATOR"/>
    <property type="match status" value="1"/>
</dbReference>
<evidence type="ECO:0000259" key="6">
    <source>
        <dbReference type="PROSITE" id="PS50043"/>
    </source>
</evidence>
<dbReference type="CDD" id="cd17535">
    <property type="entry name" value="REC_NarL-like"/>
    <property type="match status" value="1"/>
</dbReference>
<dbReference type="InterPro" id="IPR000792">
    <property type="entry name" value="Tscrpt_reg_LuxR_C"/>
</dbReference>
<sequence length="225" mass="24224">MTITVLVADDQALVRTGLRLILETKDDIEVVGEAENGAEAVRLAAQTLPDIVLMDLRMPDVDGVQATQQLMKAEHRPSVIVLTTFDEDELLYAALRAGAGGFLLKDARSAELVEAIRVVAGGEALLAPRVTRRLLDRFVAEAHPAPAATPHLAELTNREVEVLTSIAQAASNAEIAAKLDVTEGTVKTHVSAILRKLGLRDRVQAVVLAYDLGLVRPRSPSEWDS</sequence>
<feature type="modified residue" description="4-aspartylphosphate" evidence="5">
    <location>
        <position position="55"/>
    </location>
</feature>
<dbReference type="GO" id="GO:0006355">
    <property type="term" value="P:regulation of DNA-templated transcription"/>
    <property type="evidence" value="ECO:0007669"/>
    <property type="project" value="InterPro"/>
</dbReference>
<dbReference type="Gene3D" id="3.40.50.2300">
    <property type="match status" value="1"/>
</dbReference>
<dbReference type="RefSeq" id="WP_150404982.1">
    <property type="nucleotide sequence ID" value="NZ_VXLC01000015.1"/>
</dbReference>
<keyword evidence="4" id="KW-0804">Transcription</keyword>
<keyword evidence="1 5" id="KW-0597">Phosphoprotein</keyword>
<reference evidence="8 9" key="1">
    <citation type="submission" date="2019-09" db="EMBL/GenBank/DDBJ databases">
        <authorList>
            <person name="Wang X."/>
        </authorList>
    </citation>
    <scope>NUCLEOTIDE SEQUENCE [LARGE SCALE GENOMIC DNA]</scope>
    <source>
        <strain evidence="8 9">CICC 11023</strain>
    </source>
</reference>
<dbReference type="PROSITE" id="PS50110">
    <property type="entry name" value="RESPONSE_REGULATORY"/>
    <property type="match status" value="1"/>
</dbReference>
<dbReference type="Proteomes" id="UP000323876">
    <property type="component" value="Unassembled WGS sequence"/>
</dbReference>
<evidence type="ECO:0000313" key="9">
    <source>
        <dbReference type="Proteomes" id="UP000323876"/>
    </source>
</evidence>
<feature type="domain" description="HTH luxR-type" evidence="6">
    <location>
        <begin position="148"/>
        <end position="213"/>
    </location>
</feature>
<comment type="caution">
    <text evidence="8">The sequence shown here is derived from an EMBL/GenBank/DDBJ whole genome shotgun (WGS) entry which is preliminary data.</text>
</comment>
<evidence type="ECO:0000256" key="5">
    <source>
        <dbReference type="PROSITE-ProRule" id="PRU00169"/>
    </source>
</evidence>
<dbReference type="SMART" id="SM00421">
    <property type="entry name" value="HTH_LUXR"/>
    <property type="match status" value="1"/>
</dbReference>
<proteinExistence type="predicted"/>
<dbReference type="GO" id="GO:0000160">
    <property type="term" value="P:phosphorelay signal transduction system"/>
    <property type="evidence" value="ECO:0007669"/>
    <property type="project" value="InterPro"/>
</dbReference>
<dbReference type="SUPFAM" id="SSF52172">
    <property type="entry name" value="CheY-like"/>
    <property type="match status" value="1"/>
</dbReference>
<dbReference type="InterPro" id="IPR001789">
    <property type="entry name" value="Sig_transdc_resp-reg_receiver"/>
</dbReference>
<feature type="domain" description="Response regulatory" evidence="7">
    <location>
        <begin position="4"/>
        <end position="120"/>
    </location>
</feature>
<dbReference type="SMART" id="SM00448">
    <property type="entry name" value="REC"/>
    <property type="match status" value="1"/>
</dbReference>
<evidence type="ECO:0000256" key="1">
    <source>
        <dbReference type="ARBA" id="ARBA00022553"/>
    </source>
</evidence>
<dbReference type="SUPFAM" id="SSF46894">
    <property type="entry name" value="C-terminal effector domain of the bipartite response regulators"/>
    <property type="match status" value="1"/>
</dbReference>
<dbReference type="PANTHER" id="PTHR43214:SF24">
    <property type="entry name" value="TRANSCRIPTIONAL REGULATORY PROTEIN NARL-RELATED"/>
    <property type="match status" value="1"/>
</dbReference>
<organism evidence="8 9">
    <name type="scientific">Nocardia colli</name>
    <dbReference type="NCBI Taxonomy" id="2545717"/>
    <lineage>
        <taxon>Bacteria</taxon>
        <taxon>Bacillati</taxon>
        <taxon>Actinomycetota</taxon>
        <taxon>Actinomycetes</taxon>
        <taxon>Mycobacteriales</taxon>
        <taxon>Nocardiaceae</taxon>
        <taxon>Nocardia</taxon>
    </lineage>
</organism>
<evidence type="ECO:0000259" key="7">
    <source>
        <dbReference type="PROSITE" id="PS50110"/>
    </source>
</evidence>
<name>A0A5N0EB68_9NOCA</name>
<keyword evidence="2" id="KW-0805">Transcription regulation</keyword>
<dbReference type="OrthoDB" id="9808843at2"/>
<dbReference type="InterPro" id="IPR058245">
    <property type="entry name" value="NreC/VraR/RcsB-like_REC"/>
</dbReference>
<dbReference type="AlphaFoldDB" id="A0A5N0EB68"/>
<keyword evidence="3" id="KW-0238">DNA-binding</keyword>
<accession>A0A5N0EB68</accession>
<dbReference type="Pfam" id="PF00196">
    <property type="entry name" value="GerE"/>
    <property type="match status" value="1"/>
</dbReference>
<dbReference type="InterPro" id="IPR016032">
    <property type="entry name" value="Sig_transdc_resp-reg_C-effctor"/>
</dbReference>
<dbReference type="CDD" id="cd06170">
    <property type="entry name" value="LuxR_C_like"/>
    <property type="match status" value="1"/>
</dbReference>
<evidence type="ECO:0000313" key="8">
    <source>
        <dbReference type="EMBL" id="KAA8885424.1"/>
    </source>
</evidence>
<evidence type="ECO:0000256" key="4">
    <source>
        <dbReference type="ARBA" id="ARBA00023163"/>
    </source>
</evidence>
<dbReference type="InterPro" id="IPR011006">
    <property type="entry name" value="CheY-like_superfamily"/>
</dbReference>
<dbReference type="PROSITE" id="PS50043">
    <property type="entry name" value="HTH_LUXR_2"/>
    <property type="match status" value="1"/>
</dbReference>
<evidence type="ECO:0000256" key="2">
    <source>
        <dbReference type="ARBA" id="ARBA00023015"/>
    </source>
</evidence>
<dbReference type="GO" id="GO:0003677">
    <property type="term" value="F:DNA binding"/>
    <property type="evidence" value="ECO:0007669"/>
    <property type="project" value="UniProtKB-KW"/>
</dbReference>
<keyword evidence="9" id="KW-1185">Reference proteome</keyword>
<dbReference type="PRINTS" id="PR00038">
    <property type="entry name" value="HTHLUXR"/>
</dbReference>
<dbReference type="InterPro" id="IPR039420">
    <property type="entry name" value="WalR-like"/>
</dbReference>